<proteinExistence type="predicted"/>
<reference evidence="3" key="1">
    <citation type="journal article" date="2016" name="G3 (Bethesda)">
        <title>First Draft Assembly and Annotation of the Genome of a California Endemic Oak Quercus lobata Nee (Fagaceae).</title>
        <authorList>
            <person name="Sork V.L."/>
            <person name="Fitz-Gibbon S.T."/>
            <person name="Puiu D."/>
            <person name="Crepeau M."/>
            <person name="Gugger P.F."/>
            <person name="Sherman R."/>
            <person name="Stevens K."/>
            <person name="Langley C.H."/>
            <person name="Pellegrini M."/>
            <person name="Salzberg S.L."/>
        </authorList>
    </citation>
    <scope>NUCLEOTIDE SEQUENCE [LARGE SCALE GENOMIC DNA]</scope>
    <source>
        <strain evidence="3">cv. SW786</strain>
    </source>
</reference>
<evidence type="ECO:0000313" key="3">
    <source>
        <dbReference type="Proteomes" id="UP000594261"/>
    </source>
</evidence>
<dbReference type="PANTHER" id="PTHR33148:SF33">
    <property type="entry name" value="DUF4228 DOMAIN PROTEIN"/>
    <property type="match status" value="1"/>
</dbReference>
<reference evidence="2" key="2">
    <citation type="submission" date="2021-01" db="UniProtKB">
        <authorList>
            <consortium name="EnsemblPlants"/>
        </authorList>
    </citation>
    <scope>IDENTIFICATION</scope>
</reference>
<dbReference type="AlphaFoldDB" id="A0A7N2KVC1"/>
<name>A0A7N2KVC1_QUELO</name>
<dbReference type="Gramene" id="QL02p029889:mrna">
    <property type="protein sequence ID" value="QL02p029889:mrna"/>
    <property type="gene ID" value="QL02p029889"/>
</dbReference>
<evidence type="ECO:0000313" key="2">
    <source>
        <dbReference type="EnsemblPlants" id="QL02p029889:mrna"/>
    </source>
</evidence>
<keyword evidence="3" id="KW-1185">Reference proteome</keyword>
<dbReference type="EnsemblPlants" id="QL02p029889:mrna">
    <property type="protein sequence ID" value="QL02p029889:mrna"/>
    <property type="gene ID" value="QL02p029889"/>
</dbReference>
<dbReference type="Proteomes" id="UP000594261">
    <property type="component" value="Chromosome 2"/>
</dbReference>
<feature type="region of interest" description="Disordered" evidence="1">
    <location>
        <begin position="176"/>
        <end position="196"/>
    </location>
</feature>
<sequence length="260" mass="27569">MNIKQRVLQLKYVLEFVKEGVENFAVGNCSLKGVTGVCHNSIRVLTASGAVLDFKGRIKAWDILNDHPGKEHKLCKNGVTEQVQNIGIIEQLEAEWMSVVEPAPEVLPAVGDGVWRVKLVIDTKQLEEILKLRNILKFNGDGSAVANDSTPAIGVSNLVAEDALLMIDAGSSIVEDTSTATSDQNRDPATSVEVANDSTPAIGVSNLVAGDALLMIDAGSSMVRDTSSATSDQNHDPATSVESPIIEDVILSIDVGGPIT</sequence>
<protein>
    <submittedName>
        <fullName evidence="2">Uncharacterized protein</fullName>
    </submittedName>
</protein>
<evidence type="ECO:0000256" key="1">
    <source>
        <dbReference type="SAM" id="MobiDB-lite"/>
    </source>
</evidence>
<organism evidence="2 3">
    <name type="scientific">Quercus lobata</name>
    <name type="common">Valley oak</name>
    <dbReference type="NCBI Taxonomy" id="97700"/>
    <lineage>
        <taxon>Eukaryota</taxon>
        <taxon>Viridiplantae</taxon>
        <taxon>Streptophyta</taxon>
        <taxon>Embryophyta</taxon>
        <taxon>Tracheophyta</taxon>
        <taxon>Spermatophyta</taxon>
        <taxon>Magnoliopsida</taxon>
        <taxon>eudicotyledons</taxon>
        <taxon>Gunneridae</taxon>
        <taxon>Pentapetalae</taxon>
        <taxon>rosids</taxon>
        <taxon>fabids</taxon>
        <taxon>Fagales</taxon>
        <taxon>Fagaceae</taxon>
        <taxon>Quercus</taxon>
    </lineage>
</organism>
<accession>A0A7N2KVC1</accession>
<dbReference type="InParanoid" id="A0A7N2KVC1"/>
<dbReference type="PANTHER" id="PTHR33148">
    <property type="entry name" value="PLASTID MOVEMENT IMPAIRED PROTEIN-RELATED"/>
    <property type="match status" value="1"/>
</dbReference>